<evidence type="ECO:0000256" key="2">
    <source>
        <dbReference type="ARBA" id="ARBA00007185"/>
    </source>
</evidence>
<comment type="catalytic activity">
    <reaction evidence="7">
        <text>citrate = D-threo-isocitrate</text>
        <dbReference type="Rhea" id="RHEA:10336"/>
        <dbReference type="ChEBI" id="CHEBI:15562"/>
        <dbReference type="ChEBI" id="CHEBI:16947"/>
        <dbReference type="EC" id="4.2.1.3"/>
    </reaction>
</comment>
<dbReference type="InterPro" id="IPR001030">
    <property type="entry name" value="Acoase/IPM_deHydtase_lsu_aba"/>
</dbReference>
<dbReference type="Proteomes" id="UP000594380">
    <property type="component" value="Unassembled WGS sequence"/>
</dbReference>
<dbReference type="NCBIfam" id="NF006757">
    <property type="entry name" value="PRK09277.1"/>
    <property type="match status" value="1"/>
</dbReference>
<dbReference type="NCBIfam" id="TIGR02333">
    <property type="entry name" value="2met_isocit_dHY"/>
    <property type="match status" value="1"/>
</dbReference>
<dbReference type="AlphaFoldDB" id="A0A7Y6JZ14"/>
<dbReference type="Pfam" id="PF00330">
    <property type="entry name" value="Aconitase"/>
    <property type="match status" value="1"/>
</dbReference>
<dbReference type="GO" id="GO:0046872">
    <property type="term" value="F:metal ion binding"/>
    <property type="evidence" value="ECO:0007669"/>
    <property type="project" value="UniProtKB-KW"/>
</dbReference>
<sequence>MNTANRKRLPGTELDFFDTRAAVDAIEPGAYDKLPYTSRVLAENLVRRCDPVTLTASLKQIIERKRELDFPWFPARVVCHDILGQTALVDLAGLRDAIAAQGGDPSLVNPVVPTQLVVDHSLAVECGGFDPDAFAKNRAIEDRRNEDRFDFINWTKRAFRNVDVIPPGNGILHQINLERMSPVVQVKDGVAFPDTLVGTDSHTPMVDALGVIAIGVGGLEAESVMLGRASYMRLPDIVGVELSGKPGEGITATDVVLSLTEFLRKQKVVGAYLEFYGEGAANLTLGDRATIANMAPEFGATAAMFYIDEQTIRYLKLTGRDDELVKLVETYAKHTGLWADTLKHAEYERVLKFDLSTVVRTLAGPSNPHRRLPVSELAARGVSGKVDNEPGLMPDGAVIIAAITSCTNTNNPRNMIAAGLVARNANRRGLVRKPWVKSSLAPGSKAVTLYLEEAGLLPELEQLGFGVVAYACTSCNGMSGALDPVIQKEVIERDLYATAVLSGNRNFDGRIHPFAKQAFLASPPLVVAYAIAGTIRFDIEKEVLGVDADGHAVTLKDLWPSDAEIDAIVAASVKPEQFRKVYEPMFALSADTGAKADPLYDWRAQSTYIRRPPYWEGALAGERTLKGMRALAVLGDNITTDHLSPSNAILPDSAAGEYLTKMGLPEEDFNSYATHRGDHLTAQRATFANPTLKNEMVIENGQVKAGSLARIEPEGRVTRMWEAIETYMERKQPLIVIAGADYGQGSSRDWAAKGVRLAGTEAIVAEGFERIHRTNLVGMGVLPLEFKPGVNRLTLGIDGTETFDVIGERKPLADLTLVIHRRNGERVEVPVTCRLDTAEEVSIYEAGGVLQRFAQDFLESARAAA</sequence>
<protein>
    <recommendedName>
        <fullName evidence="3">aconitate hydratase</fullName>
        <ecNumber evidence="3">4.2.1.3</ecNumber>
    </recommendedName>
</protein>
<dbReference type="InterPro" id="IPR000573">
    <property type="entry name" value="AconitaseA/IPMdHydase_ssu_swvl"/>
</dbReference>
<dbReference type="InterPro" id="IPR036008">
    <property type="entry name" value="Aconitase_4Fe-4S_dom"/>
</dbReference>
<evidence type="ECO:0000313" key="10">
    <source>
        <dbReference type="EMBL" id="NUY01152.1"/>
    </source>
</evidence>
<dbReference type="EC" id="4.2.1.3" evidence="3"/>
<evidence type="ECO:0000313" key="11">
    <source>
        <dbReference type="Proteomes" id="UP000594380"/>
    </source>
</evidence>
<accession>A0A7Y6JZ14</accession>
<dbReference type="InterPro" id="IPR012708">
    <property type="entry name" value="2Me_IsoCit_deHydtase_FeS-dep"/>
</dbReference>
<evidence type="ECO:0000259" key="8">
    <source>
        <dbReference type="Pfam" id="PF00330"/>
    </source>
</evidence>
<dbReference type="Pfam" id="PF00694">
    <property type="entry name" value="Aconitase_C"/>
    <property type="match status" value="1"/>
</dbReference>
<dbReference type="Gene3D" id="6.10.190.10">
    <property type="match status" value="1"/>
</dbReference>
<keyword evidence="5" id="KW-0408">Iron</keyword>
<feature type="domain" description="Aconitase/3-isopropylmalate dehydratase large subunit alpha/beta/alpha" evidence="8">
    <location>
        <begin position="65"/>
        <end position="533"/>
    </location>
</feature>
<organism evidence="10 11">
    <name type="scientific">Paraburkholderia youngii</name>
    <dbReference type="NCBI Taxonomy" id="2782701"/>
    <lineage>
        <taxon>Bacteria</taxon>
        <taxon>Pseudomonadati</taxon>
        <taxon>Pseudomonadota</taxon>
        <taxon>Betaproteobacteria</taxon>
        <taxon>Burkholderiales</taxon>
        <taxon>Burkholderiaceae</taxon>
        <taxon>Paraburkholderia</taxon>
    </lineage>
</organism>
<feature type="domain" description="Aconitase A/isopropylmalate dehydratase small subunit swivel" evidence="9">
    <location>
        <begin position="657"/>
        <end position="788"/>
    </location>
</feature>
<keyword evidence="10" id="KW-0456">Lyase</keyword>
<dbReference type="NCBIfam" id="NF009520">
    <property type="entry name" value="PRK12881.1"/>
    <property type="match status" value="1"/>
</dbReference>
<dbReference type="GO" id="GO:0003994">
    <property type="term" value="F:aconitate hydratase activity"/>
    <property type="evidence" value="ECO:0007669"/>
    <property type="project" value="UniProtKB-EC"/>
</dbReference>
<keyword evidence="6" id="KW-0411">Iron-sulfur</keyword>
<dbReference type="SUPFAM" id="SSF52016">
    <property type="entry name" value="LeuD/IlvD-like"/>
    <property type="match status" value="1"/>
</dbReference>
<comment type="similarity">
    <text evidence="2">Belongs to the aconitase/IPM isomerase family.</text>
</comment>
<gene>
    <name evidence="10" type="primary">acnD</name>
    <name evidence="10" type="ORF">G5S42_15970</name>
</gene>
<dbReference type="PRINTS" id="PR00415">
    <property type="entry name" value="ACONITASE"/>
</dbReference>
<reference evidence="10 11" key="1">
    <citation type="submission" date="2020-02" db="EMBL/GenBank/DDBJ databases">
        <title>Paraburkholderia simonii sp. nov. and Paraburkholderia youngii sp. nov. Brazilian and Mexican Mimosa-associated rhizobia.</title>
        <authorList>
            <person name="Mavima L."/>
            <person name="Beukes C.W."/>
            <person name="Chan W.Y."/>
            <person name="Palmer M."/>
            <person name="De Meyer S.E."/>
            <person name="James E.K."/>
            <person name="Venter S.N."/>
            <person name="Steenkamp E.T."/>
        </authorList>
    </citation>
    <scope>NUCLEOTIDE SEQUENCE [LARGE SCALE GENOMIC DNA]</scope>
    <source>
        <strain evidence="10 11">JPY169</strain>
    </source>
</reference>
<evidence type="ECO:0000256" key="5">
    <source>
        <dbReference type="ARBA" id="ARBA00023004"/>
    </source>
</evidence>
<name>A0A7Y6JZ14_9BURK</name>
<dbReference type="Gene3D" id="3.20.19.10">
    <property type="entry name" value="Aconitase, domain 4"/>
    <property type="match status" value="1"/>
</dbReference>
<dbReference type="InterPro" id="IPR015928">
    <property type="entry name" value="Aconitase/3IPM_dehydase_swvl"/>
</dbReference>
<dbReference type="InterPro" id="IPR015931">
    <property type="entry name" value="Acnase/IPM_dHydase_lsu_aba_1/3"/>
</dbReference>
<proteinExistence type="inferred from homology"/>
<dbReference type="GeneID" id="301101831"/>
<dbReference type="GO" id="GO:0051536">
    <property type="term" value="F:iron-sulfur cluster binding"/>
    <property type="evidence" value="ECO:0007669"/>
    <property type="project" value="UniProtKB-KW"/>
</dbReference>
<dbReference type="GO" id="GO:0019679">
    <property type="term" value="P:propionate metabolic process, methylcitrate cycle"/>
    <property type="evidence" value="ECO:0007669"/>
    <property type="project" value="InterPro"/>
</dbReference>
<dbReference type="Gene3D" id="3.30.499.10">
    <property type="entry name" value="Aconitase, domain 3"/>
    <property type="match status" value="2"/>
</dbReference>
<evidence type="ECO:0000256" key="3">
    <source>
        <dbReference type="ARBA" id="ARBA00012926"/>
    </source>
</evidence>
<evidence type="ECO:0000256" key="6">
    <source>
        <dbReference type="ARBA" id="ARBA00023014"/>
    </source>
</evidence>
<dbReference type="FunFam" id="3.20.19.10:FF:000006">
    <property type="entry name" value="Aconitate hydratase 1"/>
    <property type="match status" value="1"/>
</dbReference>
<evidence type="ECO:0000256" key="7">
    <source>
        <dbReference type="ARBA" id="ARBA00023501"/>
    </source>
</evidence>
<dbReference type="InterPro" id="IPR006249">
    <property type="entry name" value="Aconitase/IRP2"/>
</dbReference>
<dbReference type="PANTHER" id="PTHR11670">
    <property type="entry name" value="ACONITASE/IRON-RESPONSIVE ELEMENT FAMILY MEMBER"/>
    <property type="match status" value="1"/>
</dbReference>
<evidence type="ECO:0000256" key="1">
    <source>
        <dbReference type="ARBA" id="ARBA00001966"/>
    </source>
</evidence>
<evidence type="ECO:0000259" key="9">
    <source>
        <dbReference type="Pfam" id="PF00694"/>
    </source>
</evidence>
<comment type="caution">
    <text evidence="10">The sequence shown here is derived from an EMBL/GenBank/DDBJ whole genome shotgun (WGS) entry which is preliminary data.</text>
</comment>
<evidence type="ECO:0000256" key="4">
    <source>
        <dbReference type="ARBA" id="ARBA00022723"/>
    </source>
</evidence>
<dbReference type="EMBL" id="JAALDK010000001">
    <property type="protein sequence ID" value="NUY01152.1"/>
    <property type="molecule type" value="Genomic_DNA"/>
</dbReference>
<dbReference type="SUPFAM" id="SSF53732">
    <property type="entry name" value="Aconitase iron-sulfur domain"/>
    <property type="match status" value="1"/>
</dbReference>
<dbReference type="RefSeq" id="WP_176107621.1">
    <property type="nucleotide sequence ID" value="NZ_JAALDK010000001.1"/>
</dbReference>
<comment type="cofactor">
    <cofactor evidence="1">
        <name>[4Fe-4S] cluster</name>
        <dbReference type="ChEBI" id="CHEBI:49883"/>
    </cofactor>
</comment>
<keyword evidence="4" id="KW-0479">Metal-binding</keyword>